<keyword evidence="8" id="KW-1185">Reference proteome</keyword>
<dbReference type="InterPro" id="IPR050903">
    <property type="entry name" value="Bact_Chemotaxis_MeTrfase"/>
</dbReference>
<feature type="domain" description="CheR-type methyltransferase" evidence="6">
    <location>
        <begin position="5"/>
        <end position="276"/>
    </location>
</feature>
<dbReference type="GO" id="GO:0032259">
    <property type="term" value="P:methylation"/>
    <property type="evidence" value="ECO:0007669"/>
    <property type="project" value="UniProtKB-KW"/>
</dbReference>
<protein>
    <recommendedName>
        <fullName evidence="2">protein-glutamate O-methyltransferase</fullName>
        <ecNumber evidence="2">2.1.1.80</ecNumber>
    </recommendedName>
</protein>
<dbReference type="PANTHER" id="PTHR24422">
    <property type="entry name" value="CHEMOTAXIS PROTEIN METHYLTRANSFERASE"/>
    <property type="match status" value="1"/>
</dbReference>
<dbReference type="OrthoDB" id="9816309at2"/>
<dbReference type="SUPFAM" id="SSF53335">
    <property type="entry name" value="S-adenosyl-L-methionine-dependent methyltransferases"/>
    <property type="match status" value="1"/>
</dbReference>
<evidence type="ECO:0000256" key="3">
    <source>
        <dbReference type="ARBA" id="ARBA00022603"/>
    </source>
</evidence>
<dbReference type="EC" id="2.1.1.80" evidence="2"/>
<keyword evidence="3 7" id="KW-0489">Methyltransferase</keyword>
<dbReference type="GO" id="GO:0008983">
    <property type="term" value="F:protein-glutamate O-methyltransferase activity"/>
    <property type="evidence" value="ECO:0007669"/>
    <property type="project" value="UniProtKB-EC"/>
</dbReference>
<dbReference type="AlphaFoldDB" id="I4B1E9"/>
<dbReference type="Gene3D" id="3.40.50.150">
    <property type="entry name" value="Vaccinia Virus protein VP39"/>
    <property type="match status" value="1"/>
</dbReference>
<dbReference type="InterPro" id="IPR029063">
    <property type="entry name" value="SAM-dependent_MTases_sf"/>
</dbReference>
<comment type="catalytic activity">
    <reaction evidence="1">
        <text>L-glutamyl-[protein] + S-adenosyl-L-methionine = [protein]-L-glutamate 5-O-methyl ester + S-adenosyl-L-homocysteine</text>
        <dbReference type="Rhea" id="RHEA:24452"/>
        <dbReference type="Rhea" id="RHEA-COMP:10208"/>
        <dbReference type="Rhea" id="RHEA-COMP:10311"/>
        <dbReference type="ChEBI" id="CHEBI:29973"/>
        <dbReference type="ChEBI" id="CHEBI:57856"/>
        <dbReference type="ChEBI" id="CHEBI:59789"/>
        <dbReference type="ChEBI" id="CHEBI:82795"/>
        <dbReference type="EC" id="2.1.1.80"/>
    </reaction>
</comment>
<evidence type="ECO:0000259" key="6">
    <source>
        <dbReference type="PROSITE" id="PS50123"/>
    </source>
</evidence>
<dbReference type="EMBL" id="CP002959">
    <property type="protein sequence ID" value="AFM11106.1"/>
    <property type="molecule type" value="Genomic_DNA"/>
</dbReference>
<dbReference type="SUPFAM" id="SSF47757">
    <property type="entry name" value="Chemotaxis receptor methyltransferase CheR, N-terminal domain"/>
    <property type="match status" value="1"/>
</dbReference>
<dbReference type="CDD" id="cd02440">
    <property type="entry name" value="AdoMet_MTases"/>
    <property type="match status" value="1"/>
</dbReference>
<dbReference type="InterPro" id="IPR000780">
    <property type="entry name" value="CheR_MeTrfase"/>
</dbReference>
<dbReference type="Gene3D" id="1.10.155.10">
    <property type="entry name" value="Chemotaxis receptor methyltransferase CheR, N-terminal domain"/>
    <property type="match status" value="1"/>
</dbReference>
<evidence type="ECO:0000313" key="7">
    <source>
        <dbReference type="EMBL" id="AFM11106.1"/>
    </source>
</evidence>
<keyword evidence="4" id="KW-0808">Transferase</keyword>
<accession>I4B1E9</accession>
<dbReference type="PATRIC" id="fig|869212.3.peg.425"/>
<proteinExistence type="predicted"/>
<dbReference type="HOGENOM" id="CLU_025854_0_0_12"/>
<dbReference type="Pfam" id="PF01739">
    <property type="entry name" value="CheR"/>
    <property type="match status" value="1"/>
</dbReference>
<evidence type="ECO:0000256" key="2">
    <source>
        <dbReference type="ARBA" id="ARBA00012534"/>
    </source>
</evidence>
<gene>
    <name evidence="7" type="ordered locus">Turpa_0450</name>
</gene>
<evidence type="ECO:0000313" key="8">
    <source>
        <dbReference type="Proteomes" id="UP000006048"/>
    </source>
</evidence>
<dbReference type="PANTHER" id="PTHR24422:SF26">
    <property type="entry name" value="CHEMOTAXIS PROTEIN METHYLTRANSFERASE"/>
    <property type="match status" value="1"/>
</dbReference>
<dbReference type="PIRSF" id="PIRSF000410">
    <property type="entry name" value="CheR"/>
    <property type="match status" value="1"/>
</dbReference>
<organism evidence="7 8">
    <name type="scientific">Turneriella parva (strain ATCC BAA-1111 / DSM 21527 / NCTC 11395 / H)</name>
    <name type="common">Leptospira parva</name>
    <dbReference type="NCBI Taxonomy" id="869212"/>
    <lineage>
        <taxon>Bacteria</taxon>
        <taxon>Pseudomonadati</taxon>
        <taxon>Spirochaetota</taxon>
        <taxon>Spirochaetia</taxon>
        <taxon>Leptospirales</taxon>
        <taxon>Leptospiraceae</taxon>
        <taxon>Turneriella</taxon>
    </lineage>
</organism>
<dbReference type="InterPro" id="IPR022641">
    <property type="entry name" value="CheR_N"/>
</dbReference>
<dbReference type="STRING" id="869212.Turpa_0450"/>
<dbReference type="SMART" id="SM00138">
    <property type="entry name" value="MeTrc"/>
    <property type="match status" value="1"/>
</dbReference>
<dbReference type="Pfam" id="PF03705">
    <property type="entry name" value="CheR_N"/>
    <property type="match status" value="1"/>
</dbReference>
<evidence type="ECO:0000256" key="5">
    <source>
        <dbReference type="ARBA" id="ARBA00022691"/>
    </source>
</evidence>
<dbReference type="InterPro" id="IPR026024">
    <property type="entry name" value="Chemotaxis_MeTrfase_CheR"/>
</dbReference>
<dbReference type="InterPro" id="IPR022642">
    <property type="entry name" value="CheR_C"/>
</dbReference>
<reference evidence="7 8" key="1">
    <citation type="submission" date="2012-06" db="EMBL/GenBank/DDBJ databases">
        <title>The complete chromosome of genome of Turneriella parva DSM 21527.</title>
        <authorList>
            <consortium name="US DOE Joint Genome Institute (JGI-PGF)"/>
            <person name="Lucas S."/>
            <person name="Han J."/>
            <person name="Lapidus A."/>
            <person name="Bruce D."/>
            <person name="Goodwin L."/>
            <person name="Pitluck S."/>
            <person name="Peters L."/>
            <person name="Kyrpides N."/>
            <person name="Mavromatis K."/>
            <person name="Ivanova N."/>
            <person name="Mikhailova N."/>
            <person name="Chertkov O."/>
            <person name="Detter J.C."/>
            <person name="Tapia R."/>
            <person name="Han C."/>
            <person name="Land M."/>
            <person name="Hauser L."/>
            <person name="Markowitz V."/>
            <person name="Cheng J.-F."/>
            <person name="Hugenholtz P."/>
            <person name="Woyke T."/>
            <person name="Wu D."/>
            <person name="Gronow S."/>
            <person name="Wellnitz S."/>
            <person name="Brambilla E."/>
            <person name="Klenk H.-P."/>
            <person name="Eisen J.A."/>
        </authorList>
    </citation>
    <scope>NUCLEOTIDE SEQUENCE [LARGE SCALE GENOMIC DNA]</scope>
    <source>
        <strain evidence="8">ATCC BAA-1111 / DSM 21527 / NCTC 11395 / H</strain>
    </source>
</reference>
<dbReference type="RefSeq" id="WP_014801626.1">
    <property type="nucleotide sequence ID" value="NC_018020.1"/>
</dbReference>
<sequence length="282" mass="31984">MLTPLTQPLIPLTDAEFALFQKLIYEWAGIHMGHTKQALVTGRLMKRVRHYGFNSFSEYLKLVRDEAHADEKQVMINLLTTNETYFFREPKHFAWLKRKLASHPQGETFRLWSAACSSGQEVYSLAMVLADTLGARPWQIVGSDISEKILEIAMRAIYPIEQAAQISPEYLKRFCLKGVREAEGTFCIQGDLLKNIRFLQINLIAALPPSLGEFDAIFLRNVMIYFDRETRQKVSENLARYLKPGGHLVIGHAESLHGISARLKAVEPTIYTVSDKGDGTGR</sequence>
<dbReference type="PROSITE" id="PS50123">
    <property type="entry name" value="CHER"/>
    <property type="match status" value="1"/>
</dbReference>
<dbReference type="InterPro" id="IPR036804">
    <property type="entry name" value="CheR_N_sf"/>
</dbReference>
<evidence type="ECO:0000256" key="1">
    <source>
        <dbReference type="ARBA" id="ARBA00001541"/>
    </source>
</evidence>
<keyword evidence="5" id="KW-0949">S-adenosyl-L-methionine</keyword>
<dbReference type="Proteomes" id="UP000006048">
    <property type="component" value="Chromosome"/>
</dbReference>
<evidence type="ECO:0000256" key="4">
    <source>
        <dbReference type="ARBA" id="ARBA00022679"/>
    </source>
</evidence>
<dbReference type="PRINTS" id="PR00996">
    <property type="entry name" value="CHERMTFRASE"/>
</dbReference>
<dbReference type="KEGG" id="tpx:Turpa_0450"/>
<name>I4B1E9_TURPD</name>